<dbReference type="InterPro" id="IPR017853">
    <property type="entry name" value="GH"/>
</dbReference>
<sequence>MPQHEYIPTKYVLLQENGHIEGSQSTDVSLESTDAETRFQFSFQALRPGLFRTTFSSKTHPLPPHPSTHQPRADFSGVKPLSESCQTKKTISVGDVTATVEWDGPPLVSLQLAGQETPIHTDLEFRSYVVDAAGIAHYTRYKRDTLHVGLGEKAAPMNLSNRNFILSATDSFGYDAYRTDPLYKHIPLLINATPNGCVGIFSTSHSRGTYAVGSEIDGLWGHFKVYRQDYGGLEEYLMVGKTIEDVVRIYADLVGYPLLVPRWAFGYIAGGMKYSMLDEPRACDALMDFAGKLKKYDIPCSAFQMSSGYTVAETEPKTRNVFTWNHHRFPDPEGFVAKYHEEGIRIIANVKPYVLANHPEYQKLVKSGAFFTDPRTQKSGIARLWSAGGGESGEGGHIDFTSKSGFEWWYNGVKALRECGIEGIWNDNNEYTIPNDAWQCALEYDESSSVTENHIGLWGRSLHTELMGKSSYDALVDLEPEIRPFVLTRSATAGTMRYAASSWGGDNVTSWDNMKGANSLSLNAGVSLLQCYGHDIGGFEGPQPSPELLLRWVQLGVHSPRFAINCFKTDENDNTIGGVIEPWMYPEITPLIRDTIKRRYELIPYLYSLMLESHMMASPPQRWTGWGYHSDPEVWTSQVMAGEEQYWLGDTLLVGGVYEEGKSTGKMYLPTKGADDEGYLNLNGPHQHLKSGQWVDIQSEWKAGIPILARIGGAVVVGKDIQTRSPGDHRFPSPNAVEDDYRAVEIFPPKGTSAKTYSYTWYEDDGISAKPQISHFTLRYSSNAEQVLVDLSKDTENKFVPIWKDLSVILPVGDTRSVVMASLNLPCSKCESSRGRAVFRIVLG</sequence>
<dbReference type="InParanoid" id="A0A132B978"/>
<dbReference type="CDD" id="cd14752">
    <property type="entry name" value="GH31_N"/>
    <property type="match status" value="1"/>
</dbReference>
<accession>A0A132B978</accession>
<dbReference type="PANTHER" id="PTHR22762">
    <property type="entry name" value="ALPHA-GLUCOSIDASE"/>
    <property type="match status" value="1"/>
</dbReference>
<evidence type="ECO:0000259" key="7">
    <source>
        <dbReference type="Pfam" id="PF21365"/>
    </source>
</evidence>
<dbReference type="GO" id="GO:0004558">
    <property type="term" value="F:alpha-1,4-glucosidase activity"/>
    <property type="evidence" value="ECO:0007669"/>
    <property type="project" value="UniProtKB-EC"/>
</dbReference>
<organism evidence="8 9">
    <name type="scientific">Mollisia scopiformis</name>
    <name type="common">Conifer needle endophyte fungus</name>
    <name type="synonym">Phialocephala scopiformis</name>
    <dbReference type="NCBI Taxonomy" id="149040"/>
    <lineage>
        <taxon>Eukaryota</taxon>
        <taxon>Fungi</taxon>
        <taxon>Dikarya</taxon>
        <taxon>Ascomycota</taxon>
        <taxon>Pezizomycotina</taxon>
        <taxon>Leotiomycetes</taxon>
        <taxon>Helotiales</taxon>
        <taxon>Mollisiaceae</taxon>
        <taxon>Mollisia</taxon>
    </lineage>
</organism>
<evidence type="ECO:0000313" key="8">
    <source>
        <dbReference type="EMBL" id="KUJ08931.1"/>
    </source>
</evidence>
<evidence type="ECO:0000259" key="5">
    <source>
        <dbReference type="Pfam" id="PF01055"/>
    </source>
</evidence>
<dbReference type="EC" id="3.2.1.20" evidence="3"/>
<evidence type="ECO:0000313" key="9">
    <source>
        <dbReference type="Proteomes" id="UP000070700"/>
    </source>
</evidence>
<dbReference type="Gene3D" id="3.20.20.80">
    <property type="entry name" value="Glycosidases"/>
    <property type="match status" value="1"/>
</dbReference>
<keyword evidence="4" id="KW-0378">Hydrolase</keyword>
<feature type="domain" description="Glycoside hydrolase family 31 TIM barrel" evidence="5">
    <location>
        <begin position="257"/>
        <end position="609"/>
    </location>
</feature>
<dbReference type="InterPro" id="IPR048395">
    <property type="entry name" value="Glyco_hydro_31_C"/>
</dbReference>
<dbReference type="Pfam" id="PF01055">
    <property type="entry name" value="Glyco_hydro_31_2nd"/>
    <property type="match status" value="1"/>
</dbReference>
<dbReference type="InterPro" id="IPR000322">
    <property type="entry name" value="Glyco_hydro_31_TIM"/>
</dbReference>
<name>A0A132B978_MOLSC</name>
<protein>
    <recommendedName>
        <fullName evidence="3">alpha-glucosidase</fullName>
        <ecNumber evidence="3">3.2.1.20</ecNumber>
    </recommendedName>
</protein>
<proteinExistence type="inferred from homology"/>
<dbReference type="KEGG" id="psco:LY89DRAFT_763398"/>
<dbReference type="InterPro" id="IPR025887">
    <property type="entry name" value="Glyco_hydro_31_N_dom"/>
</dbReference>
<evidence type="ECO:0000256" key="3">
    <source>
        <dbReference type="ARBA" id="ARBA00012741"/>
    </source>
</evidence>
<dbReference type="AlphaFoldDB" id="A0A132B978"/>
<dbReference type="EMBL" id="KQ947433">
    <property type="protein sequence ID" value="KUJ08931.1"/>
    <property type="molecule type" value="Genomic_DNA"/>
</dbReference>
<dbReference type="InterPro" id="IPR011013">
    <property type="entry name" value="Gal_mutarotase_sf_dom"/>
</dbReference>
<dbReference type="Gene3D" id="2.60.40.1760">
    <property type="entry name" value="glycosyl hydrolase (family 31)"/>
    <property type="match status" value="1"/>
</dbReference>
<dbReference type="GO" id="GO:0030246">
    <property type="term" value="F:carbohydrate binding"/>
    <property type="evidence" value="ECO:0007669"/>
    <property type="project" value="InterPro"/>
</dbReference>
<evidence type="ECO:0000256" key="1">
    <source>
        <dbReference type="ARBA" id="ARBA00001657"/>
    </source>
</evidence>
<feature type="domain" description="Glycoside hydrolase family 31 N-terminal" evidence="6">
    <location>
        <begin position="41"/>
        <end position="205"/>
    </location>
</feature>
<keyword evidence="9" id="KW-1185">Reference proteome</keyword>
<evidence type="ECO:0000259" key="6">
    <source>
        <dbReference type="Pfam" id="PF13802"/>
    </source>
</evidence>
<gene>
    <name evidence="8" type="ORF">LY89DRAFT_763398</name>
</gene>
<comment type="similarity">
    <text evidence="2 4">Belongs to the glycosyl hydrolase 31 family.</text>
</comment>
<keyword evidence="4" id="KW-0326">Glycosidase</keyword>
<dbReference type="Proteomes" id="UP000070700">
    <property type="component" value="Unassembled WGS sequence"/>
</dbReference>
<dbReference type="GeneID" id="28831323"/>
<dbReference type="SUPFAM" id="SSF74650">
    <property type="entry name" value="Galactose mutarotase-like"/>
    <property type="match status" value="1"/>
</dbReference>
<dbReference type="Pfam" id="PF13802">
    <property type="entry name" value="Gal_mutarotas_2"/>
    <property type="match status" value="1"/>
</dbReference>
<feature type="domain" description="Glycosyl hydrolase family 31 C-terminal" evidence="7">
    <location>
        <begin position="618"/>
        <end position="712"/>
    </location>
</feature>
<dbReference type="OrthoDB" id="1334205at2759"/>
<dbReference type="GO" id="GO:0005975">
    <property type="term" value="P:carbohydrate metabolic process"/>
    <property type="evidence" value="ECO:0007669"/>
    <property type="project" value="InterPro"/>
</dbReference>
<evidence type="ECO:0000256" key="2">
    <source>
        <dbReference type="ARBA" id="ARBA00007806"/>
    </source>
</evidence>
<dbReference type="RefSeq" id="XP_018063286.1">
    <property type="nucleotide sequence ID" value="XM_018221597.1"/>
</dbReference>
<reference evidence="8 9" key="1">
    <citation type="submission" date="2015-10" db="EMBL/GenBank/DDBJ databases">
        <title>Full genome of DAOMC 229536 Phialocephala scopiformis, a fungal endophyte of spruce producing the potent anti-insectan compound rugulosin.</title>
        <authorList>
            <consortium name="DOE Joint Genome Institute"/>
            <person name="Walker A.K."/>
            <person name="Frasz S.L."/>
            <person name="Seifert K.A."/>
            <person name="Miller J.D."/>
            <person name="Mondo S.J."/>
            <person name="Labutti K."/>
            <person name="Lipzen A."/>
            <person name="Dockter R."/>
            <person name="Kennedy M."/>
            <person name="Grigoriev I.V."/>
            <person name="Spatafora J.W."/>
        </authorList>
    </citation>
    <scope>NUCLEOTIDE SEQUENCE [LARGE SCALE GENOMIC DNA]</scope>
    <source>
        <strain evidence="8 9">CBS 120377</strain>
    </source>
</reference>
<dbReference type="PANTHER" id="PTHR22762:SF165">
    <property type="entry name" value="PUTATIVE (AFU_ORTHOLOGUE AFUA_1G06560)-RELATED"/>
    <property type="match status" value="1"/>
</dbReference>
<dbReference type="STRING" id="149040.A0A132B978"/>
<dbReference type="SUPFAM" id="SSF51445">
    <property type="entry name" value="(Trans)glycosidases"/>
    <property type="match status" value="1"/>
</dbReference>
<dbReference type="Pfam" id="PF21365">
    <property type="entry name" value="Glyco_hydro_31_3rd"/>
    <property type="match status" value="1"/>
</dbReference>
<evidence type="ECO:0000256" key="4">
    <source>
        <dbReference type="RuleBase" id="RU361185"/>
    </source>
</evidence>
<comment type="catalytic activity">
    <reaction evidence="1">
        <text>Hydrolysis of terminal, non-reducing (1-&gt;4)-linked alpha-D-glucose residues with release of alpha-D-glucose.</text>
        <dbReference type="EC" id="3.2.1.20"/>
    </reaction>
</comment>